<accession>A0A094ZPV4</accession>
<dbReference type="GO" id="GO:0005737">
    <property type="term" value="C:cytoplasm"/>
    <property type="evidence" value="ECO:0007669"/>
    <property type="project" value="UniProtKB-SubCell"/>
</dbReference>
<keyword evidence="5" id="KW-0687">Ribonucleoprotein</keyword>
<keyword evidence="4" id="KW-0694">RNA-binding</keyword>
<sequence>MNSDSLIYLFDLHFFSYRGFGFITFSDPVCVEKVLETAPHILDYKKIDPKLAVPRKSGQNTKNNINGKKLTLFL</sequence>
<dbReference type="InterPro" id="IPR035979">
    <property type="entry name" value="RBD_domain_sf"/>
</dbReference>
<dbReference type="AlphaFoldDB" id="A0A094ZPV4"/>
<evidence type="ECO:0000256" key="4">
    <source>
        <dbReference type="ARBA" id="ARBA00022884"/>
    </source>
</evidence>
<protein>
    <submittedName>
        <fullName evidence="5">Heterogeneous nuclear ribonucleoprotein A1</fullName>
    </submittedName>
</protein>
<dbReference type="GO" id="GO:1990904">
    <property type="term" value="C:ribonucleoprotein complex"/>
    <property type="evidence" value="ECO:0007669"/>
    <property type="project" value="UniProtKB-KW"/>
</dbReference>
<dbReference type="PANTHER" id="PTHR48032:SF18">
    <property type="entry name" value="RRM DOMAIN-CONTAINING PROTEIN"/>
    <property type="match status" value="1"/>
</dbReference>
<keyword evidence="2" id="KW-0963">Cytoplasm</keyword>
<dbReference type="GO" id="GO:0006417">
    <property type="term" value="P:regulation of translation"/>
    <property type="evidence" value="ECO:0007669"/>
    <property type="project" value="TreeGrafter"/>
</dbReference>
<comment type="subcellular location">
    <subcellularLocation>
        <location evidence="1">Cytoplasm</location>
    </subcellularLocation>
</comment>
<evidence type="ECO:0000256" key="1">
    <source>
        <dbReference type="ARBA" id="ARBA00004496"/>
    </source>
</evidence>
<keyword evidence="3" id="KW-0677">Repeat</keyword>
<proteinExistence type="predicted"/>
<evidence type="ECO:0000256" key="3">
    <source>
        <dbReference type="ARBA" id="ARBA00022737"/>
    </source>
</evidence>
<dbReference type="Gene3D" id="3.30.70.330">
    <property type="match status" value="1"/>
</dbReference>
<evidence type="ECO:0000313" key="5">
    <source>
        <dbReference type="EMBL" id="KGB35084.1"/>
    </source>
</evidence>
<dbReference type="SUPFAM" id="SSF54928">
    <property type="entry name" value="RNA-binding domain, RBD"/>
    <property type="match status" value="1"/>
</dbReference>
<name>A0A094ZPV4_SCHHA</name>
<dbReference type="EMBL" id="KL250655">
    <property type="protein sequence ID" value="KGB35084.1"/>
    <property type="molecule type" value="Genomic_DNA"/>
</dbReference>
<evidence type="ECO:0000256" key="2">
    <source>
        <dbReference type="ARBA" id="ARBA00022490"/>
    </source>
</evidence>
<organism evidence="5">
    <name type="scientific">Schistosoma haematobium</name>
    <name type="common">Blood fluke</name>
    <dbReference type="NCBI Taxonomy" id="6185"/>
    <lineage>
        <taxon>Eukaryota</taxon>
        <taxon>Metazoa</taxon>
        <taxon>Spiralia</taxon>
        <taxon>Lophotrochozoa</taxon>
        <taxon>Platyhelminthes</taxon>
        <taxon>Trematoda</taxon>
        <taxon>Digenea</taxon>
        <taxon>Strigeidida</taxon>
        <taxon>Schistosomatoidea</taxon>
        <taxon>Schistosomatidae</taxon>
        <taxon>Schistosoma</taxon>
    </lineage>
</organism>
<dbReference type="InterPro" id="IPR012677">
    <property type="entry name" value="Nucleotide-bd_a/b_plait_sf"/>
</dbReference>
<reference evidence="5" key="1">
    <citation type="journal article" date="2012" name="Nat. Genet.">
        <title>Whole-genome sequence of Schistosoma haematobium.</title>
        <authorList>
            <person name="Young N.D."/>
            <person name="Jex A.R."/>
            <person name="Li B."/>
            <person name="Liu S."/>
            <person name="Yang L."/>
            <person name="Xiong Z."/>
            <person name="Li Y."/>
            <person name="Cantacessi C."/>
            <person name="Hall R.S."/>
            <person name="Xu X."/>
            <person name="Chen F."/>
            <person name="Wu X."/>
            <person name="Zerlotini A."/>
            <person name="Oliveira G."/>
            <person name="Hofmann A."/>
            <person name="Zhang G."/>
            <person name="Fang X."/>
            <person name="Kang Y."/>
            <person name="Campbell B.E."/>
            <person name="Loukas A."/>
            <person name="Ranganathan S."/>
            <person name="Rollinson D."/>
            <person name="Rinaldi G."/>
            <person name="Brindley P.J."/>
            <person name="Yang H."/>
            <person name="Wang J."/>
            <person name="Wang J."/>
            <person name="Gasser R.B."/>
        </authorList>
    </citation>
    <scope>NUCLEOTIDE SEQUENCE [LARGE SCALE GENOMIC DNA]</scope>
</reference>
<dbReference type="PANTHER" id="PTHR48032">
    <property type="entry name" value="RNA-BINDING PROTEIN MUSASHI HOMOLOG RBP6"/>
    <property type="match status" value="1"/>
</dbReference>
<dbReference type="STRING" id="6185.A0A094ZPV4"/>
<gene>
    <name evidence="5" type="ORF">MS3_03320</name>
</gene>
<dbReference type="GO" id="GO:0003729">
    <property type="term" value="F:mRNA binding"/>
    <property type="evidence" value="ECO:0007669"/>
    <property type="project" value="TreeGrafter"/>
</dbReference>